<evidence type="ECO:0000313" key="2">
    <source>
        <dbReference type="Proteomes" id="UP000823775"/>
    </source>
</evidence>
<proteinExistence type="predicted"/>
<evidence type="ECO:0000313" key="1">
    <source>
        <dbReference type="EMBL" id="MCD9643085.1"/>
    </source>
</evidence>
<dbReference type="Proteomes" id="UP000823775">
    <property type="component" value="Unassembled WGS sequence"/>
</dbReference>
<protein>
    <submittedName>
        <fullName evidence="1">Uncharacterized protein</fullName>
    </submittedName>
</protein>
<comment type="caution">
    <text evidence="1">The sequence shown here is derived from an EMBL/GenBank/DDBJ whole genome shotgun (WGS) entry which is preliminary data.</text>
</comment>
<sequence>MAKTISRNVMGLSDHIKDSNRETSFLHIYGAEAMTRPALRFTHLEVSWNLKSLLNDFSGSFTSAMARPKSRLPLESDDEYPPRW</sequence>
<keyword evidence="2" id="KW-1185">Reference proteome</keyword>
<name>A0ABS8V7C9_DATST</name>
<organism evidence="1 2">
    <name type="scientific">Datura stramonium</name>
    <name type="common">Jimsonweed</name>
    <name type="synonym">Common thornapple</name>
    <dbReference type="NCBI Taxonomy" id="4076"/>
    <lineage>
        <taxon>Eukaryota</taxon>
        <taxon>Viridiplantae</taxon>
        <taxon>Streptophyta</taxon>
        <taxon>Embryophyta</taxon>
        <taxon>Tracheophyta</taxon>
        <taxon>Spermatophyta</taxon>
        <taxon>Magnoliopsida</taxon>
        <taxon>eudicotyledons</taxon>
        <taxon>Gunneridae</taxon>
        <taxon>Pentapetalae</taxon>
        <taxon>asterids</taxon>
        <taxon>lamiids</taxon>
        <taxon>Solanales</taxon>
        <taxon>Solanaceae</taxon>
        <taxon>Solanoideae</taxon>
        <taxon>Datureae</taxon>
        <taxon>Datura</taxon>
    </lineage>
</organism>
<dbReference type="EMBL" id="JACEIK010003778">
    <property type="protein sequence ID" value="MCD9643085.1"/>
    <property type="molecule type" value="Genomic_DNA"/>
</dbReference>
<reference evidence="1 2" key="1">
    <citation type="journal article" date="2021" name="BMC Genomics">
        <title>Datura genome reveals duplications of psychoactive alkaloid biosynthetic genes and high mutation rate following tissue culture.</title>
        <authorList>
            <person name="Rajewski A."/>
            <person name="Carter-House D."/>
            <person name="Stajich J."/>
            <person name="Litt A."/>
        </authorList>
    </citation>
    <scope>NUCLEOTIDE SEQUENCE [LARGE SCALE GENOMIC DNA]</scope>
    <source>
        <strain evidence="1">AR-01</strain>
    </source>
</reference>
<gene>
    <name evidence="1" type="ORF">HAX54_030207</name>
</gene>
<accession>A0ABS8V7C9</accession>